<gene>
    <name evidence="2" type="ORF">HNR60_004686</name>
</gene>
<dbReference type="AlphaFoldDB" id="A0A7W7Z8C5"/>
<keyword evidence="3" id="KW-1185">Reference proteome</keyword>
<name>A0A7W7Z8C5_9BRAD</name>
<feature type="compositionally biased region" description="Basic and acidic residues" evidence="1">
    <location>
        <begin position="27"/>
        <end position="36"/>
    </location>
</feature>
<feature type="compositionally biased region" description="Basic and acidic residues" evidence="1">
    <location>
        <begin position="1"/>
        <end position="12"/>
    </location>
</feature>
<sequence length="114" mass="12729">MSELKRDRDRFVRRTSTSISGTAAAKPRVEAKPRAENELNGAETALLDAELIDHDQLPAAGPDEAGETSERAQIARRVIAFRDHQIRLQQEREAYYDAVLAKTRAALRSDTGRI</sequence>
<proteinExistence type="predicted"/>
<dbReference type="Proteomes" id="UP000542353">
    <property type="component" value="Unassembled WGS sequence"/>
</dbReference>
<evidence type="ECO:0000256" key="1">
    <source>
        <dbReference type="SAM" id="MobiDB-lite"/>
    </source>
</evidence>
<evidence type="ECO:0000313" key="3">
    <source>
        <dbReference type="Proteomes" id="UP000542353"/>
    </source>
</evidence>
<accession>A0A7W7Z8C5</accession>
<evidence type="ECO:0000313" key="2">
    <source>
        <dbReference type="EMBL" id="MBB5049901.1"/>
    </source>
</evidence>
<protein>
    <submittedName>
        <fullName evidence="2">Uncharacterized protein</fullName>
    </submittedName>
</protein>
<reference evidence="2 3" key="1">
    <citation type="submission" date="2020-08" db="EMBL/GenBank/DDBJ databases">
        <title>Genomic Encyclopedia of Type Strains, Phase IV (KMG-IV): sequencing the most valuable type-strain genomes for metagenomic binning, comparative biology and taxonomic classification.</title>
        <authorList>
            <person name="Goeker M."/>
        </authorList>
    </citation>
    <scope>NUCLEOTIDE SEQUENCE [LARGE SCALE GENOMIC DNA]</scope>
    <source>
        <strain evidence="2 3">DSM 12706</strain>
    </source>
</reference>
<feature type="region of interest" description="Disordered" evidence="1">
    <location>
        <begin position="1"/>
        <end position="36"/>
    </location>
</feature>
<dbReference type="EMBL" id="JACHIH010000051">
    <property type="protein sequence ID" value="MBB5049901.1"/>
    <property type="molecule type" value="Genomic_DNA"/>
</dbReference>
<comment type="caution">
    <text evidence="2">The sequence shown here is derived from an EMBL/GenBank/DDBJ whole genome shotgun (WGS) entry which is preliminary data.</text>
</comment>
<dbReference type="RefSeq" id="WP_184262641.1">
    <property type="nucleotide sequence ID" value="NZ_JACHIH010000051.1"/>
</dbReference>
<organism evidence="2 3">
    <name type="scientific">Rhodopseudomonas rhenobacensis</name>
    <dbReference type="NCBI Taxonomy" id="87461"/>
    <lineage>
        <taxon>Bacteria</taxon>
        <taxon>Pseudomonadati</taxon>
        <taxon>Pseudomonadota</taxon>
        <taxon>Alphaproteobacteria</taxon>
        <taxon>Hyphomicrobiales</taxon>
        <taxon>Nitrobacteraceae</taxon>
        <taxon>Rhodopseudomonas</taxon>
    </lineage>
</organism>